<evidence type="ECO:0000256" key="11">
    <source>
        <dbReference type="RuleBase" id="RU364061"/>
    </source>
</evidence>
<feature type="transmembrane region" description="Helical" evidence="11">
    <location>
        <begin position="146"/>
        <end position="165"/>
    </location>
</feature>
<evidence type="ECO:0000256" key="6">
    <source>
        <dbReference type="ARBA" id="ARBA00022989"/>
    </source>
</evidence>
<evidence type="ECO:0000256" key="1">
    <source>
        <dbReference type="ARBA" id="ARBA00004651"/>
    </source>
</evidence>
<evidence type="ECO:0000256" key="4">
    <source>
        <dbReference type="ARBA" id="ARBA00022507"/>
    </source>
</evidence>
<feature type="transmembrane region" description="Helical" evidence="11">
    <location>
        <begin position="190"/>
        <end position="212"/>
    </location>
</feature>
<dbReference type="Pfam" id="PF03402">
    <property type="entry name" value="V1R"/>
    <property type="match status" value="2"/>
</dbReference>
<feature type="transmembrane region" description="Helical" evidence="11">
    <location>
        <begin position="219"/>
        <end position="240"/>
    </location>
</feature>
<keyword evidence="8 11" id="KW-0472">Membrane</keyword>
<protein>
    <recommendedName>
        <fullName evidence="11">Vomeronasal type-1 receptor</fullName>
    </recommendedName>
</protein>
<comment type="caution">
    <text evidence="12">The sequence shown here is derived from an EMBL/GenBank/DDBJ whole genome shotgun (WGS) entry which is preliminary data.</text>
</comment>
<accession>A0AA41SQV0</accession>
<keyword evidence="10 11" id="KW-0807">Transducer</keyword>
<evidence type="ECO:0000256" key="10">
    <source>
        <dbReference type="ARBA" id="ARBA00023224"/>
    </source>
</evidence>
<sequence>MQDSPSEGNHQFLETNMASCDLVIGVVSLTQTIVGFLRNFFLLCHDFLYFTRCPLKPVDLILKHLTVASFWVMFCNGLPQTMAALRATPFLSDTGCKVVFYVHRVGRGVGTGITCLLSIFQVITINPRNFRWAELKLQASKYMGPSNILCWILTMQLNVNVPMYVGKWNNKNNTNKVDYGYCSAVIENRVGVLVGTFVLFYTLSSIFSLFLACLKDPGWWLVNTSVLITACFLTVSPFVLSKP</sequence>
<feature type="transmembrane region" description="Helical" evidence="11">
    <location>
        <begin position="22"/>
        <end position="44"/>
    </location>
</feature>
<dbReference type="GO" id="GO:0005886">
    <property type="term" value="C:plasma membrane"/>
    <property type="evidence" value="ECO:0007669"/>
    <property type="project" value="UniProtKB-SubCell"/>
</dbReference>
<evidence type="ECO:0000313" key="13">
    <source>
        <dbReference type="Proteomes" id="UP001166674"/>
    </source>
</evidence>
<dbReference type="EMBL" id="JAATJV010186700">
    <property type="protein sequence ID" value="MBZ3872353.1"/>
    <property type="molecule type" value="Genomic_DNA"/>
</dbReference>
<comment type="subcellular location">
    <subcellularLocation>
        <location evidence="1 11">Cell membrane</location>
        <topology evidence="1 11">Multi-pass membrane protein</topology>
    </subcellularLocation>
</comment>
<dbReference type="InterPro" id="IPR004072">
    <property type="entry name" value="Vmron_rcpt_1"/>
</dbReference>
<gene>
    <name evidence="12" type="ORF">SUZIE_117510</name>
</gene>
<keyword evidence="4 11" id="KW-0589">Pheromone response</keyword>
<evidence type="ECO:0000256" key="3">
    <source>
        <dbReference type="ARBA" id="ARBA00022475"/>
    </source>
</evidence>
<dbReference type="SUPFAM" id="SSF81321">
    <property type="entry name" value="Family A G protein-coupled receptor-like"/>
    <property type="match status" value="1"/>
</dbReference>
<evidence type="ECO:0000256" key="2">
    <source>
        <dbReference type="ARBA" id="ARBA00010663"/>
    </source>
</evidence>
<organism evidence="12 13">
    <name type="scientific">Sciurus carolinensis</name>
    <name type="common">Eastern gray squirrel</name>
    <dbReference type="NCBI Taxonomy" id="30640"/>
    <lineage>
        <taxon>Eukaryota</taxon>
        <taxon>Metazoa</taxon>
        <taxon>Chordata</taxon>
        <taxon>Craniata</taxon>
        <taxon>Vertebrata</taxon>
        <taxon>Euteleostomi</taxon>
        <taxon>Mammalia</taxon>
        <taxon>Eutheria</taxon>
        <taxon>Euarchontoglires</taxon>
        <taxon>Glires</taxon>
        <taxon>Rodentia</taxon>
        <taxon>Sciuromorpha</taxon>
        <taxon>Sciuridae</taxon>
        <taxon>Sciurinae</taxon>
        <taxon>Sciurini</taxon>
        <taxon>Sciurus</taxon>
    </lineage>
</organism>
<dbReference type="GO" id="GO:0016503">
    <property type="term" value="F:pheromone receptor activity"/>
    <property type="evidence" value="ECO:0007669"/>
    <property type="project" value="InterPro"/>
</dbReference>
<dbReference type="AlphaFoldDB" id="A0AA41SQV0"/>
<keyword evidence="3 11" id="KW-1003">Cell membrane</keyword>
<keyword evidence="13" id="KW-1185">Reference proteome</keyword>
<dbReference type="Gene3D" id="1.20.1070.10">
    <property type="entry name" value="Rhodopsin 7-helix transmembrane proteins"/>
    <property type="match status" value="1"/>
</dbReference>
<evidence type="ECO:0000256" key="5">
    <source>
        <dbReference type="ARBA" id="ARBA00022692"/>
    </source>
</evidence>
<evidence type="ECO:0000256" key="9">
    <source>
        <dbReference type="ARBA" id="ARBA00023170"/>
    </source>
</evidence>
<dbReference type="Proteomes" id="UP001166674">
    <property type="component" value="Unassembled WGS sequence"/>
</dbReference>
<keyword evidence="7 11" id="KW-0297">G-protein coupled receptor</keyword>
<evidence type="ECO:0000256" key="7">
    <source>
        <dbReference type="ARBA" id="ARBA00023040"/>
    </source>
</evidence>
<name>A0AA41SQV0_SCICA</name>
<keyword evidence="6 11" id="KW-1133">Transmembrane helix</keyword>
<reference evidence="12" key="1">
    <citation type="submission" date="2020-03" db="EMBL/GenBank/DDBJ databases">
        <title>Studies in the Genomics of Life Span.</title>
        <authorList>
            <person name="Glass D."/>
        </authorList>
    </citation>
    <scope>NUCLEOTIDE SEQUENCE</scope>
    <source>
        <strain evidence="12">SUZIE</strain>
        <tissue evidence="12">Muscle</tissue>
    </source>
</reference>
<dbReference type="GO" id="GO:0019236">
    <property type="term" value="P:response to pheromone"/>
    <property type="evidence" value="ECO:0007669"/>
    <property type="project" value="UniProtKB-KW"/>
</dbReference>
<proteinExistence type="inferred from homology"/>
<evidence type="ECO:0000256" key="8">
    <source>
        <dbReference type="ARBA" id="ARBA00023136"/>
    </source>
</evidence>
<feature type="transmembrane region" description="Helical" evidence="11">
    <location>
        <begin position="105"/>
        <end position="125"/>
    </location>
</feature>
<dbReference type="PANTHER" id="PTHR24062">
    <property type="entry name" value="VOMERONASAL TYPE-1 RECEPTOR"/>
    <property type="match status" value="1"/>
</dbReference>
<evidence type="ECO:0000313" key="12">
    <source>
        <dbReference type="EMBL" id="MBZ3872353.1"/>
    </source>
</evidence>
<keyword evidence="5 11" id="KW-0812">Transmembrane</keyword>
<comment type="similarity">
    <text evidence="2 11">Belongs to the G-protein coupled receptor 1 family.</text>
</comment>
<keyword evidence="9 11" id="KW-0675">Receptor</keyword>